<organism evidence="1 2">
    <name type="scientific">Phocoenobacter atlanticus subsp. atlanticus</name>
    <dbReference type="NCBI Taxonomy" id="3061285"/>
    <lineage>
        <taxon>Bacteria</taxon>
        <taxon>Pseudomonadati</taxon>
        <taxon>Pseudomonadota</taxon>
        <taxon>Gammaproteobacteria</taxon>
        <taxon>Pasteurellales</taxon>
        <taxon>Pasteurellaceae</taxon>
        <taxon>Phocoenobacter</taxon>
        <taxon>Phocoenobacter atlanticus</taxon>
    </lineage>
</organism>
<sequence length="406" mass="44761">MNYKNKSLCRVRTITLFLSLTQDKNQWQQVLQEAKQEFNLLIPSIQNAGYEIQTIRIVTNAFGEYLDTTNIDTAKADLSYLKHLLNQLNDSGLRIRFAIGEAKTEREINLLPELIQSYGDLCNACVNVPLDKNGVLDNNLIEQSAQAVKKIAQITERGEGNFNFTVNFNCEPFIPYFPASYHSSQLPNSFVIGFETPDLLVEVLESLSKSEHNHFFNRAYERMSQALQYHINEVLNAVSSTELTGRFKFVGIDSSAAPSKSCNSMATVYELLGVPYFGAAGTVEASALLTRVFKSVKNVPLIGFSGLMLALTEDTGLAKGSQLAQFDIRALLTYSAVCGIGLDTVPVAGDVTIPQLSALMRDTGTMAFRLNKPLTVRVFPIPNAKAGDSTQFESDDLCNSKILAIP</sequence>
<dbReference type="Gene3D" id="3.20.70.20">
    <property type="match status" value="1"/>
</dbReference>
<comment type="caution">
    <text evidence="1">The sequence shown here is derived from an EMBL/GenBank/DDBJ whole genome shotgun (WGS) entry which is preliminary data.</text>
</comment>
<dbReference type="Proteomes" id="UP001226020">
    <property type="component" value="Unassembled WGS sequence"/>
</dbReference>
<gene>
    <name evidence="1" type="ORF">QJU57_03275</name>
</gene>
<dbReference type="SUPFAM" id="SSF51998">
    <property type="entry name" value="PFL-like glycyl radical enzymes"/>
    <property type="match status" value="1"/>
</dbReference>
<dbReference type="Pfam" id="PF05167">
    <property type="entry name" value="DUF711"/>
    <property type="match status" value="1"/>
</dbReference>
<dbReference type="InterPro" id="IPR007841">
    <property type="entry name" value="UPF0210"/>
</dbReference>
<dbReference type="EMBL" id="JASAXT010000004">
    <property type="protein sequence ID" value="MDP8148102.1"/>
    <property type="molecule type" value="Genomic_DNA"/>
</dbReference>
<protein>
    <submittedName>
        <fullName evidence="1">DUF711 family protein</fullName>
    </submittedName>
</protein>
<dbReference type="PANTHER" id="PTHR37560:SF2">
    <property type="entry name" value="DUF711 DOMAIN-CONTAINING PROTEIN"/>
    <property type="match status" value="1"/>
</dbReference>
<dbReference type="PANTHER" id="PTHR37560">
    <property type="entry name" value="UPF0210 PROTEIN SPR0218"/>
    <property type="match status" value="1"/>
</dbReference>
<evidence type="ECO:0000313" key="2">
    <source>
        <dbReference type="Proteomes" id="UP001226020"/>
    </source>
</evidence>
<evidence type="ECO:0000313" key="1">
    <source>
        <dbReference type="EMBL" id="MDP8148102.1"/>
    </source>
</evidence>
<reference evidence="1 2" key="1">
    <citation type="journal article" date="2023" name="Front. Microbiol.">
        <title>Phylogeography and host specificity of Pasteurellaceae pathogenic to sea-farmed fish in the north-east Atlantic.</title>
        <authorList>
            <person name="Gulla S."/>
            <person name="Colquhoun D.J."/>
            <person name="Olsen A.B."/>
            <person name="Spilsberg B."/>
            <person name="Lagesen K."/>
            <person name="Aakesson C.P."/>
            <person name="Strom S."/>
            <person name="Manji F."/>
            <person name="Birkbeck T.H."/>
            <person name="Nilsen H.K."/>
        </authorList>
    </citation>
    <scope>NUCLEOTIDE SEQUENCE [LARGE SCALE GENOMIC DNA]</scope>
    <source>
        <strain evidence="1 2">NVIB3131</strain>
    </source>
</reference>
<dbReference type="RefSeq" id="WP_306351156.1">
    <property type="nucleotide sequence ID" value="NZ_JASAWV010000004.1"/>
</dbReference>
<proteinExistence type="predicted"/>
<name>A0AAW8CAR8_9PAST</name>
<dbReference type="AlphaFoldDB" id="A0AAW8CAR8"/>
<accession>A0AAW8CAR8</accession>
<keyword evidence="2" id="KW-1185">Reference proteome</keyword>